<evidence type="ECO:0000313" key="2">
    <source>
        <dbReference type="Proteomes" id="UP000276133"/>
    </source>
</evidence>
<dbReference type="Proteomes" id="UP000276133">
    <property type="component" value="Unassembled WGS sequence"/>
</dbReference>
<evidence type="ECO:0000313" key="1">
    <source>
        <dbReference type="EMBL" id="RNA39110.1"/>
    </source>
</evidence>
<gene>
    <name evidence="1" type="ORF">BpHYR1_007867</name>
</gene>
<accession>A0A3M7SU34</accession>
<name>A0A3M7SU34_BRAPC</name>
<dbReference type="OrthoDB" id="10211265at2759"/>
<keyword evidence="2" id="KW-1185">Reference proteome</keyword>
<sequence length="60" mass="7243">MLKFKLEKFISKNHNKAKNFLRNYFCLNSIDLIPRKSQQLFTLRPALGFLQNMNQMIHKM</sequence>
<proteinExistence type="predicted"/>
<organism evidence="1 2">
    <name type="scientific">Brachionus plicatilis</name>
    <name type="common">Marine rotifer</name>
    <name type="synonym">Brachionus muelleri</name>
    <dbReference type="NCBI Taxonomy" id="10195"/>
    <lineage>
        <taxon>Eukaryota</taxon>
        <taxon>Metazoa</taxon>
        <taxon>Spiralia</taxon>
        <taxon>Gnathifera</taxon>
        <taxon>Rotifera</taxon>
        <taxon>Eurotatoria</taxon>
        <taxon>Monogononta</taxon>
        <taxon>Pseudotrocha</taxon>
        <taxon>Ploima</taxon>
        <taxon>Brachionidae</taxon>
        <taxon>Brachionus</taxon>
    </lineage>
</organism>
<dbReference type="EMBL" id="REGN01000789">
    <property type="protein sequence ID" value="RNA39110.1"/>
    <property type="molecule type" value="Genomic_DNA"/>
</dbReference>
<comment type="caution">
    <text evidence="1">The sequence shown here is derived from an EMBL/GenBank/DDBJ whole genome shotgun (WGS) entry which is preliminary data.</text>
</comment>
<protein>
    <submittedName>
        <fullName evidence="1">Uncharacterized protein</fullName>
    </submittedName>
</protein>
<reference evidence="1 2" key="1">
    <citation type="journal article" date="2018" name="Sci. Rep.">
        <title>Genomic signatures of local adaptation to the degree of environmental predictability in rotifers.</title>
        <authorList>
            <person name="Franch-Gras L."/>
            <person name="Hahn C."/>
            <person name="Garcia-Roger E.M."/>
            <person name="Carmona M.J."/>
            <person name="Serra M."/>
            <person name="Gomez A."/>
        </authorList>
    </citation>
    <scope>NUCLEOTIDE SEQUENCE [LARGE SCALE GENOMIC DNA]</scope>
    <source>
        <strain evidence="1">HYR1</strain>
    </source>
</reference>
<dbReference type="AlphaFoldDB" id="A0A3M7SU34"/>